<sequence>MTKLTMLPLPLLLLLVLSNAARTKPDFYGDSPAPADNLHQAGKWGMEADDGVCEELDKEECLKRRTLVAHLDYIYTQDHKP</sequence>
<organism evidence="10 11">
    <name type="scientific">Dillenia turbinata</name>
    <dbReference type="NCBI Taxonomy" id="194707"/>
    <lineage>
        <taxon>Eukaryota</taxon>
        <taxon>Viridiplantae</taxon>
        <taxon>Streptophyta</taxon>
        <taxon>Embryophyta</taxon>
        <taxon>Tracheophyta</taxon>
        <taxon>Spermatophyta</taxon>
        <taxon>Magnoliopsida</taxon>
        <taxon>eudicotyledons</taxon>
        <taxon>Gunneridae</taxon>
        <taxon>Pentapetalae</taxon>
        <taxon>Dilleniales</taxon>
        <taxon>Dilleniaceae</taxon>
        <taxon>Dillenia</taxon>
    </lineage>
</organism>
<keyword evidence="3 9" id="KW-0217">Developmental protein</keyword>
<dbReference type="Pfam" id="PF06404">
    <property type="entry name" value="PSK"/>
    <property type="match status" value="1"/>
</dbReference>
<gene>
    <name evidence="10" type="ORF">RJ641_032058</name>
</gene>
<dbReference type="EMBL" id="JBAMMX010000006">
    <property type="protein sequence ID" value="KAK6938550.1"/>
    <property type="molecule type" value="Genomic_DNA"/>
</dbReference>
<evidence type="ECO:0000256" key="1">
    <source>
        <dbReference type="ARBA" id="ARBA00004613"/>
    </source>
</evidence>
<comment type="PTM">
    <text evidence="9">Sulfation is important for activity and for the binding to a putative membrane receptor.</text>
</comment>
<proteinExistence type="inferred from homology"/>
<keyword evidence="4 9" id="KW-0964">Secreted</keyword>
<name>A0AAN8ZLM2_9MAGN</name>
<dbReference type="Proteomes" id="UP001370490">
    <property type="component" value="Unassembled WGS sequence"/>
</dbReference>
<dbReference type="AlphaFoldDB" id="A0AAN8ZLM2"/>
<comment type="caution">
    <text evidence="10">The sequence shown here is derived from an EMBL/GenBank/DDBJ whole genome shotgun (WGS) entry which is preliminary data.</text>
</comment>
<dbReference type="PANTHER" id="PTHR33285">
    <property type="entry name" value="PHYTOSULFOKINES 3"/>
    <property type="match status" value="1"/>
</dbReference>
<comment type="similarity">
    <text evidence="2 9">Belongs to the phytosulfokine family.</text>
</comment>
<evidence type="ECO:0000256" key="2">
    <source>
        <dbReference type="ARBA" id="ARBA00010781"/>
    </source>
</evidence>
<keyword evidence="5 9" id="KW-0765">Sulfation</keyword>
<evidence type="ECO:0000313" key="11">
    <source>
        <dbReference type="Proteomes" id="UP001370490"/>
    </source>
</evidence>
<evidence type="ECO:0000256" key="8">
    <source>
        <dbReference type="ARBA" id="ARBA00023030"/>
    </source>
</evidence>
<keyword evidence="7 9" id="KW-0221">Differentiation</keyword>
<evidence type="ECO:0000256" key="9">
    <source>
        <dbReference type="RuleBase" id="RU368031"/>
    </source>
</evidence>
<keyword evidence="11" id="KW-1185">Reference proteome</keyword>
<evidence type="ECO:0000256" key="6">
    <source>
        <dbReference type="ARBA" id="ARBA00022729"/>
    </source>
</evidence>
<evidence type="ECO:0000256" key="4">
    <source>
        <dbReference type="ARBA" id="ARBA00022525"/>
    </source>
</evidence>
<comment type="function">
    <text evidence="9">Promotes plant cell differentiation, organogenesis and somatic embryogenesis as well as cell proliferation.</text>
</comment>
<comment type="subcellular location">
    <subcellularLocation>
        <location evidence="1 9">Secreted</location>
    </subcellularLocation>
</comment>
<evidence type="ECO:0000313" key="10">
    <source>
        <dbReference type="EMBL" id="KAK6938550.1"/>
    </source>
</evidence>
<comment type="PTM">
    <text evidence="9">PSK-alpha is produced by endopeptidase digestion. PSK-beta is produced from PSK-alpha by exopeptidase digestion.</text>
</comment>
<reference evidence="10 11" key="1">
    <citation type="submission" date="2023-12" db="EMBL/GenBank/DDBJ databases">
        <title>A high-quality genome assembly for Dillenia turbinata (Dilleniales).</title>
        <authorList>
            <person name="Chanderbali A."/>
        </authorList>
    </citation>
    <scope>NUCLEOTIDE SEQUENCE [LARGE SCALE GENOMIC DNA]</scope>
    <source>
        <strain evidence="10">LSX21</strain>
        <tissue evidence="10">Leaf</tissue>
    </source>
</reference>
<dbReference type="GO" id="GO:0008283">
    <property type="term" value="P:cell population proliferation"/>
    <property type="evidence" value="ECO:0007669"/>
    <property type="project" value="UniProtKB-UniRule"/>
</dbReference>
<accession>A0AAN8ZLM2</accession>
<dbReference type="InterPro" id="IPR009438">
    <property type="entry name" value="Phytosulfokine"/>
</dbReference>
<evidence type="ECO:0000256" key="3">
    <source>
        <dbReference type="ARBA" id="ARBA00022473"/>
    </source>
</evidence>
<feature type="chain" id="PRO_5042671706" description="Phytosulfokine" evidence="9">
    <location>
        <begin position="24"/>
        <end position="81"/>
    </location>
</feature>
<keyword evidence="8 9" id="KW-0339">Growth factor</keyword>
<feature type="signal peptide" evidence="9">
    <location>
        <begin position="1"/>
        <end position="23"/>
    </location>
</feature>
<evidence type="ECO:0000256" key="5">
    <source>
        <dbReference type="ARBA" id="ARBA00022641"/>
    </source>
</evidence>
<dbReference type="GO" id="GO:0008083">
    <property type="term" value="F:growth factor activity"/>
    <property type="evidence" value="ECO:0007669"/>
    <property type="project" value="UniProtKB-UniRule"/>
</dbReference>
<dbReference type="PANTHER" id="PTHR33285:SF55">
    <property type="entry name" value="PHYTOSULFOKINES 3"/>
    <property type="match status" value="1"/>
</dbReference>
<dbReference type="GO" id="GO:0005576">
    <property type="term" value="C:extracellular region"/>
    <property type="evidence" value="ECO:0007669"/>
    <property type="project" value="UniProtKB-SubCell"/>
</dbReference>
<protein>
    <recommendedName>
        <fullName evidence="9">Phytosulfokine</fullName>
    </recommendedName>
    <component>
        <recommendedName>
            <fullName evidence="9">Phytosulfokine-alpha</fullName>
            <shortName evidence="9">PSK-alpha</shortName>
            <shortName evidence="9">Phytosulfokine-a</shortName>
        </recommendedName>
    </component>
    <component>
        <recommendedName>
            <fullName evidence="9">Phytosulfokine-beta</fullName>
            <shortName evidence="9">PSK-beta</shortName>
            <shortName evidence="9">Phytosulfokine-b</shortName>
        </recommendedName>
    </component>
</protein>
<keyword evidence="6 9" id="KW-0732">Signal</keyword>
<evidence type="ECO:0000256" key="7">
    <source>
        <dbReference type="ARBA" id="ARBA00022782"/>
    </source>
</evidence>
<dbReference type="GO" id="GO:0030154">
    <property type="term" value="P:cell differentiation"/>
    <property type="evidence" value="ECO:0007669"/>
    <property type="project" value="UniProtKB-UniRule"/>
</dbReference>